<dbReference type="RefSeq" id="XP_003293575.1">
    <property type="nucleotide sequence ID" value="XM_003293527.1"/>
</dbReference>
<dbReference type="Proteomes" id="UP000001064">
    <property type="component" value="Unassembled WGS sequence"/>
</dbReference>
<dbReference type="VEuPathDB" id="AmoebaDB:DICPUDRAFT_158446"/>
<proteinExistence type="predicted"/>
<dbReference type="InParanoid" id="F1A1M9"/>
<feature type="transmembrane region" description="Helical" evidence="2">
    <location>
        <begin position="196"/>
        <end position="219"/>
    </location>
</feature>
<evidence type="ECO:0000313" key="3">
    <source>
        <dbReference type="EMBL" id="EGC29897.1"/>
    </source>
</evidence>
<evidence type="ECO:0000256" key="1">
    <source>
        <dbReference type="SAM" id="MobiDB-lite"/>
    </source>
</evidence>
<evidence type="ECO:0000256" key="2">
    <source>
        <dbReference type="SAM" id="Phobius"/>
    </source>
</evidence>
<gene>
    <name evidence="3" type="ORF">DICPUDRAFT_158446</name>
</gene>
<dbReference type="GeneID" id="10504896"/>
<feature type="region of interest" description="Disordered" evidence="1">
    <location>
        <begin position="1"/>
        <end position="22"/>
    </location>
</feature>
<dbReference type="KEGG" id="dpp:DICPUDRAFT_158446"/>
<feature type="compositionally biased region" description="Basic and acidic residues" evidence="1">
    <location>
        <begin position="12"/>
        <end position="22"/>
    </location>
</feature>
<keyword evidence="2" id="KW-0812">Transmembrane</keyword>
<sequence length="222" mass="25800">MKNNNSNNQKGNENREKNNNEKKEECIELDMLGFENKDLEKDILNSITASIGSNDSGVISNELDSSIGSSNNIINRLNNISIEVNNTDIENINSFSNNINFTENSNNSFTNINISDNNTENNINNNNIPINNNEKNYIFGIKFIYPETENVVIIKKEEKNKFFWKWNKDYPVNLRDYIAKEDFVNDIELLNGLKRYYIFVMSLYSFWLLFFLVMIFVGVTPK</sequence>
<dbReference type="AlphaFoldDB" id="F1A1M9"/>
<dbReference type="eggNOG" id="ENOG502RI8F">
    <property type="taxonomic scope" value="Eukaryota"/>
</dbReference>
<keyword evidence="2" id="KW-1133">Transmembrane helix</keyword>
<protein>
    <submittedName>
        <fullName evidence="3">Expressed protein</fullName>
    </submittedName>
</protein>
<organism evidence="3 4">
    <name type="scientific">Dictyostelium purpureum</name>
    <name type="common">Slime mold</name>
    <dbReference type="NCBI Taxonomy" id="5786"/>
    <lineage>
        <taxon>Eukaryota</taxon>
        <taxon>Amoebozoa</taxon>
        <taxon>Evosea</taxon>
        <taxon>Eumycetozoa</taxon>
        <taxon>Dictyostelia</taxon>
        <taxon>Dictyosteliales</taxon>
        <taxon>Dictyosteliaceae</taxon>
        <taxon>Dictyostelium</taxon>
    </lineage>
</organism>
<keyword evidence="4" id="KW-1185">Reference proteome</keyword>
<feature type="compositionally biased region" description="Low complexity" evidence="1">
    <location>
        <begin position="1"/>
        <end position="11"/>
    </location>
</feature>
<evidence type="ECO:0000313" key="4">
    <source>
        <dbReference type="Proteomes" id="UP000001064"/>
    </source>
</evidence>
<name>F1A1M9_DICPU</name>
<keyword evidence="2" id="KW-0472">Membrane</keyword>
<accession>F1A1M9</accession>
<reference evidence="4" key="1">
    <citation type="journal article" date="2011" name="Genome Biol.">
        <title>Comparative genomics of the social amoebae Dictyostelium discoideum and Dictyostelium purpureum.</title>
        <authorList>
            <consortium name="US DOE Joint Genome Institute (JGI-PGF)"/>
            <person name="Sucgang R."/>
            <person name="Kuo A."/>
            <person name="Tian X."/>
            <person name="Salerno W."/>
            <person name="Parikh A."/>
            <person name="Feasley C.L."/>
            <person name="Dalin E."/>
            <person name="Tu H."/>
            <person name="Huang E."/>
            <person name="Barry K."/>
            <person name="Lindquist E."/>
            <person name="Shapiro H."/>
            <person name="Bruce D."/>
            <person name="Schmutz J."/>
            <person name="Salamov A."/>
            <person name="Fey P."/>
            <person name="Gaudet P."/>
            <person name="Anjard C."/>
            <person name="Babu M.M."/>
            <person name="Basu S."/>
            <person name="Bushmanova Y."/>
            <person name="van der Wel H."/>
            <person name="Katoh-Kurasawa M."/>
            <person name="Dinh C."/>
            <person name="Coutinho P.M."/>
            <person name="Saito T."/>
            <person name="Elias M."/>
            <person name="Schaap P."/>
            <person name="Kay R.R."/>
            <person name="Henrissat B."/>
            <person name="Eichinger L."/>
            <person name="Rivero F."/>
            <person name="Putnam N.H."/>
            <person name="West C.M."/>
            <person name="Loomis W.F."/>
            <person name="Chisholm R.L."/>
            <person name="Shaulsky G."/>
            <person name="Strassmann J.E."/>
            <person name="Queller D.C."/>
            <person name="Kuspa A."/>
            <person name="Grigoriev I.V."/>
        </authorList>
    </citation>
    <scope>NUCLEOTIDE SEQUENCE [LARGE SCALE GENOMIC DNA]</scope>
    <source>
        <strain evidence="4">QSDP1</strain>
    </source>
</reference>
<dbReference type="EMBL" id="GL871379">
    <property type="protein sequence ID" value="EGC29897.1"/>
    <property type="molecule type" value="Genomic_DNA"/>
</dbReference>
<dbReference type="OrthoDB" id="10618613at2759"/>